<evidence type="ECO:0000256" key="7">
    <source>
        <dbReference type="ARBA" id="ARBA00038293"/>
    </source>
</evidence>
<dbReference type="PANTHER" id="PTHR23237:SF6">
    <property type="entry name" value="H_ACA RIBONUCLEOPROTEIN COMPLEX SUBUNIT 1"/>
    <property type="match status" value="1"/>
</dbReference>
<dbReference type="Proteomes" id="UP000281468">
    <property type="component" value="Unassembled WGS sequence"/>
</dbReference>
<feature type="compositionally biased region" description="Gly residues" evidence="11">
    <location>
        <begin position="220"/>
        <end position="267"/>
    </location>
</feature>
<proteinExistence type="inferred from homology"/>
<dbReference type="InterPro" id="IPR009000">
    <property type="entry name" value="Transl_B-barrel_sf"/>
</dbReference>
<evidence type="ECO:0000256" key="3">
    <source>
        <dbReference type="ARBA" id="ARBA00022552"/>
    </source>
</evidence>
<dbReference type="FunFam" id="2.40.10.230:FF:000001">
    <property type="entry name" value="H/ACA ribonucleoprotein complex subunit"/>
    <property type="match status" value="1"/>
</dbReference>
<dbReference type="SUPFAM" id="SSF50447">
    <property type="entry name" value="Translation proteins"/>
    <property type="match status" value="1"/>
</dbReference>
<dbReference type="GO" id="GO:0031429">
    <property type="term" value="C:box H/ACA snoRNP complex"/>
    <property type="evidence" value="ECO:0007669"/>
    <property type="project" value="TreeGrafter"/>
</dbReference>
<organism evidence="12 13">
    <name type="scientific">Hortaea werneckii</name>
    <name type="common">Black yeast</name>
    <name type="synonym">Cladosporium werneckii</name>
    <dbReference type="NCBI Taxonomy" id="91943"/>
    <lineage>
        <taxon>Eukaryota</taxon>
        <taxon>Fungi</taxon>
        <taxon>Dikarya</taxon>
        <taxon>Ascomycota</taxon>
        <taxon>Pezizomycotina</taxon>
        <taxon>Dothideomycetes</taxon>
        <taxon>Dothideomycetidae</taxon>
        <taxon>Mycosphaerellales</taxon>
        <taxon>Teratosphaeriaceae</taxon>
        <taxon>Hortaea</taxon>
    </lineage>
</organism>
<comment type="subcellular location">
    <subcellularLocation>
        <location evidence="1 10">Nucleus</location>
        <location evidence="1 10">Nucleolus</location>
    </subcellularLocation>
</comment>
<protein>
    <recommendedName>
        <fullName evidence="10">H/ACA ribonucleoprotein complex subunit</fullName>
    </recommendedName>
</protein>
<keyword evidence="2 10" id="KW-0690">Ribosome biogenesis</keyword>
<dbReference type="PANTHER" id="PTHR23237">
    <property type="entry name" value="NUCLEOLAR PROTEIN FAMILY A MEMBER 1 SNORNP PROTEIN GAR1"/>
    <property type="match status" value="1"/>
</dbReference>
<evidence type="ECO:0000256" key="2">
    <source>
        <dbReference type="ARBA" id="ARBA00022517"/>
    </source>
</evidence>
<comment type="subunit">
    <text evidence="9 10">Component of the small nucleolar ribonucleoprotein particles containing H/ACA-type snoRNAs (H/ACA snoRNPs).</text>
</comment>
<evidence type="ECO:0000256" key="5">
    <source>
        <dbReference type="ARBA" id="ARBA00023242"/>
    </source>
</evidence>
<accession>A0A3M7HPQ6</accession>
<gene>
    <name evidence="12" type="ORF">D0862_01864</name>
</gene>
<comment type="caution">
    <text evidence="12">The sequence shown here is derived from an EMBL/GenBank/DDBJ whole genome shotgun (WGS) entry which is preliminary data.</text>
</comment>
<keyword evidence="3 10" id="KW-0698">rRNA processing</keyword>
<evidence type="ECO:0000256" key="6">
    <source>
        <dbReference type="ARBA" id="ARBA00023274"/>
    </source>
</evidence>
<dbReference type="InterPro" id="IPR038664">
    <property type="entry name" value="Gar1/Naf1_Cbf5-bd_sf"/>
</dbReference>
<name>A0A3M7HPQ6_HORWE</name>
<keyword evidence="4 10" id="KW-0694">RNA-binding</keyword>
<dbReference type="GO" id="GO:0000454">
    <property type="term" value="P:snoRNA guided rRNA pseudouridine synthesis"/>
    <property type="evidence" value="ECO:0007669"/>
    <property type="project" value="TreeGrafter"/>
</dbReference>
<evidence type="ECO:0000256" key="11">
    <source>
        <dbReference type="SAM" id="MobiDB-lite"/>
    </source>
</evidence>
<evidence type="ECO:0000313" key="12">
    <source>
        <dbReference type="EMBL" id="RMZ14985.1"/>
    </source>
</evidence>
<evidence type="ECO:0000313" key="13">
    <source>
        <dbReference type="Proteomes" id="UP000281468"/>
    </source>
</evidence>
<evidence type="ECO:0000256" key="9">
    <source>
        <dbReference type="ARBA" id="ARBA00062786"/>
    </source>
</evidence>
<dbReference type="Pfam" id="PF04410">
    <property type="entry name" value="Gar1"/>
    <property type="match status" value="1"/>
</dbReference>
<keyword evidence="5 10" id="KW-0539">Nucleus</keyword>
<comment type="function">
    <text evidence="8">Non-catalytic component of the H/ACA small nucleolar ribonucleoprotein (H/ACA snoRNP), which catalyzes pseudouridylation of rRNA and is required for ribosome biogenesis. This involves the isomerization of uridine such that the ribose is subsequently attached to C5, instead of the normal N1. Pseudouridine ('psi') residues may serve to stabilize the conformation of rRNAs. The H/ACA snoRNP complex also mediates pseudouridylation of other types of RNAs. The H/ACA snoRNP complex mediates pseudouridylation at position 93 in U2 snRNA.</text>
</comment>
<feature type="region of interest" description="Disordered" evidence="11">
    <location>
        <begin position="199"/>
        <end position="275"/>
    </location>
</feature>
<comment type="function">
    <text evidence="10">Required for ribosome biogenesis. Part of a complex which catalyzes pseudouridylation of rRNA. This involves the isomerization of uridine such that the ribose is subsequently attached to C5, instead of the normal N1. Pseudouridine ("psi") residues may serve to stabilize the conformation of rRNAs.</text>
</comment>
<dbReference type="Gene3D" id="2.40.10.230">
    <property type="entry name" value="Probable tRNA pseudouridine synthase domain"/>
    <property type="match status" value="1"/>
</dbReference>
<evidence type="ECO:0000256" key="10">
    <source>
        <dbReference type="RuleBase" id="RU364004"/>
    </source>
</evidence>
<evidence type="ECO:0000256" key="8">
    <source>
        <dbReference type="ARBA" id="ARBA00053712"/>
    </source>
</evidence>
<evidence type="ECO:0000256" key="1">
    <source>
        <dbReference type="ARBA" id="ARBA00004604"/>
    </source>
</evidence>
<dbReference type="InterPro" id="IPR007504">
    <property type="entry name" value="H/ACA_rnp_Gar1/Naf1"/>
</dbReference>
<keyword evidence="6 10" id="KW-0687">Ribonucleoprotein</keyword>
<sequence>MSTWTLMPQTSSRGRIQWKWSGWNSAIERISQSFELRQGEAGEEVGERYCGDTSQSISRPQRNLSAVTHSPCHSADVVAIAEVAAEALEAATEVGEVVSEVDVEVSRLARQTQCLVQMGEFLHATEGELVCSSINPKIPYFNAPMYLENKTAIGKVDEILGPLNQVFFTIKPQEGIQATSFKQGDKFYIGGDKLLPLEKFLPKPKPPPGAAKVKKPAGAARGGRGGARGGRGAPRGRGGPPGRGGFGGRGGGSFGGRGGARGGGRGAPRGRGRGF</sequence>
<dbReference type="GO" id="GO:0034513">
    <property type="term" value="F:box H/ACA snoRNA binding"/>
    <property type="evidence" value="ECO:0007669"/>
    <property type="project" value="TreeGrafter"/>
</dbReference>
<dbReference type="AlphaFoldDB" id="A0A3M7HPQ6"/>
<reference evidence="12 13" key="1">
    <citation type="journal article" date="2018" name="BMC Genomics">
        <title>Genomic evidence for intraspecific hybridization in a clonal and extremely halotolerant yeast.</title>
        <authorList>
            <person name="Gostincar C."/>
            <person name="Stajich J.E."/>
            <person name="Zupancic J."/>
            <person name="Zalar P."/>
            <person name="Gunde-Cimerman N."/>
        </authorList>
    </citation>
    <scope>NUCLEOTIDE SEQUENCE [LARGE SCALE GENOMIC DNA]</scope>
    <source>
        <strain evidence="12 13">EXF-171</strain>
    </source>
</reference>
<evidence type="ECO:0000256" key="4">
    <source>
        <dbReference type="ARBA" id="ARBA00022884"/>
    </source>
</evidence>
<dbReference type="EMBL" id="QWIQ01000031">
    <property type="protein sequence ID" value="RMZ14985.1"/>
    <property type="molecule type" value="Genomic_DNA"/>
</dbReference>
<comment type="similarity">
    <text evidence="7 10">Belongs to the GAR1 family.</text>
</comment>